<dbReference type="eggNOG" id="COG4222">
    <property type="taxonomic scope" value="Bacteria"/>
</dbReference>
<dbReference type="STRING" id="643867.Ftrac_0788"/>
<dbReference type="KEGG" id="mtt:Ftrac_0788"/>
<dbReference type="HOGENOM" id="CLU_047242_0_0_10"/>
<sequence>MFKYFSYYLFLVVALSSCKETDSNKSEDKVSIKFLDKTTVKCNRMVDSTIVGGLSSIDYISNNTFVVISDDRSEYSPARFYEMEIIISQDSFKSHKFNKTILLKNEEGDLFETNELDPESIRFRASSDSYFYTSEGGRTNEWLHPYIWEINRRGEVINTITVPDLFRFSSKKGVRENGGFESLSFENDSIIWYANELPLKEDGEVPGFGGDTYPIRLVRQDIKNGVVLDQYAYQISSLKTKPNPETGFFINSVPEIMYIDENRLWVLERSYTTGVGNFVKLFEVDITNATDIQKINSLIGQEYTSVEKSLILDFSAFNQRIDNIEGMTFGPDFPDGSKSLIFISDDNFNAEQETQLWLFKIEYE</sequence>
<feature type="domain" description="Phytase-like" evidence="1">
    <location>
        <begin position="50"/>
        <end position="348"/>
    </location>
</feature>
<name>E4TSH0_MARTH</name>
<dbReference type="PROSITE" id="PS51257">
    <property type="entry name" value="PROKAR_LIPOPROTEIN"/>
    <property type="match status" value="1"/>
</dbReference>
<dbReference type="PANTHER" id="PTHR37957">
    <property type="entry name" value="BLR7070 PROTEIN"/>
    <property type="match status" value="1"/>
</dbReference>
<gene>
    <name evidence="2" type="ordered locus">Ftrac_0788</name>
</gene>
<dbReference type="InterPro" id="IPR027372">
    <property type="entry name" value="Phytase-like_dom"/>
</dbReference>
<keyword evidence="3" id="KW-1185">Reference proteome</keyword>
<dbReference type="OrthoDB" id="9798539at2"/>
<dbReference type="Proteomes" id="UP000008720">
    <property type="component" value="Chromosome"/>
</dbReference>
<organism evidence="2 3">
    <name type="scientific">Marivirga tractuosa (strain ATCC 23168 / DSM 4126 / NBRC 15989 / NCIMB 1408 / VKM B-1430 / H-43)</name>
    <name type="common">Microscilla tractuosa</name>
    <name type="synonym">Flexibacter tractuosus</name>
    <dbReference type="NCBI Taxonomy" id="643867"/>
    <lineage>
        <taxon>Bacteria</taxon>
        <taxon>Pseudomonadati</taxon>
        <taxon>Bacteroidota</taxon>
        <taxon>Cytophagia</taxon>
        <taxon>Cytophagales</taxon>
        <taxon>Marivirgaceae</taxon>
        <taxon>Marivirga</taxon>
    </lineage>
</organism>
<dbReference type="AlphaFoldDB" id="E4TSH0"/>
<dbReference type="PANTHER" id="PTHR37957:SF1">
    <property type="entry name" value="PHYTASE-LIKE DOMAIN-CONTAINING PROTEIN"/>
    <property type="match status" value="1"/>
</dbReference>
<protein>
    <recommendedName>
        <fullName evidence="1">Phytase-like domain-containing protein</fullName>
    </recommendedName>
</protein>
<accession>E4TSH0</accession>
<proteinExistence type="predicted"/>
<evidence type="ECO:0000313" key="3">
    <source>
        <dbReference type="Proteomes" id="UP000008720"/>
    </source>
</evidence>
<dbReference type="RefSeq" id="WP_013452941.1">
    <property type="nucleotide sequence ID" value="NC_014759.1"/>
</dbReference>
<dbReference type="Pfam" id="PF13449">
    <property type="entry name" value="Phytase-like"/>
    <property type="match status" value="1"/>
</dbReference>
<evidence type="ECO:0000313" key="2">
    <source>
        <dbReference type="EMBL" id="ADR20790.1"/>
    </source>
</evidence>
<evidence type="ECO:0000259" key="1">
    <source>
        <dbReference type="Pfam" id="PF13449"/>
    </source>
</evidence>
<dbReference type="EMBL" id="CP002349">
    <property type="protein sequence ID" value="ADR20790.1"/>
    <property type="molecule type" value="Genomic_DNA"/>
</dbReference>
<reference evidence="2 3" key="1">
    <citation type="journal article" date="2011" name="Stand. Genomic Sci.">
        <title>Complete genome sequence of Marivirga tractuosa type strain (H-43).</title>
        <authorList>
            <person name="Pagani I."/>
            <person name="Chertkov O."/>
            <person name="Lapidus A."/>
            <person name="Lucas S."/>
            <person name="Del Rio T.G."/>
            <person name="Tice H."/>
            <person name="Copeland A."/>
            <person name="Cheng J.F."/>
            <person name="Nolan M."/>
            <person name="Saunders E."/>
            <person name="Pitluck S."/>
            <person name="Held B."/>
            <person name="Goodwin L."/>
            <person name="Liolios K."/>
            <person name="Ovchinikova G."/>
            <person name="Ivanova N."/>
            <person name="Mavromatis K."/>
            <person name="Pati A."/>
            <person name="Chen A."/>
            <person name="Palaniappan K."/>
            <person name="Land M."/>
            <person name="Hauser L."/>
            <person name="Jeffries C.D."/>
            <person name="Detter J.C."/>
            <person name="Han C."/>
            <person name="Tapia R."/>
            <person name="Ngatchou-Djao O.D."/>
            <person name="Rohde M."/>
            <person name="Goker M."/>
            <person name="Spring S."/>
            <person name="Sikorski J."/>
            <person name="Woyke T."/>
            <person name="Bristow J."/>
            <person name="Eisen J.A."/>
            <person name="Markowitz V."/>
            <person name="Hugenholtz P."/>
            <person name="Klenk H.P."/>
            <person name="Kyrpides N.C."/>
        </authorList>
    </citation>
    <scope>NUCLEOTIDE SEQUENCE [LARGE SCALE GENOMIC DNA]</scope>
    <source>
        <strain evidence="3">ATCC 23168 / DSM 4126 / NBRC 15989 / NCIMB 1408 / VKM B-1430 / H-43</strain>
    </source>
</reference>